<dbReference type="PANTHER" id="PTHR30575:SF3">
    <property type="entry name" value="PEPTIDASE M20 DIMERISATION DOMAIN-CONTAINING PROTEIN"/>
    <property type="match status" value="1"/>
</dbReference>
<evidence type="ECO:0000256" key="1">
    <source>
        <dbReference type="PIRSR" id="PIRSR005962-1"/>
    </source>
</evidence>
<dbReference type="EMBL" id="CP072943">
    <property type="protein sequence ID" value="QTX32151.1"/>
    <property type="molecule type" value="Genomic_DNA"/>
</dbReference>
<dbReference type="AlphaFoldDB" id="A0A9Q7AQB5"/>
<dbReference type="InterPro" id="IPR036264">
    <property type="entry name" value="Bact_exopeptidase_dim_dom"/>
</dbReference>
<comment type="cofactor">
    <cofactor evidence="1">
        <name>Mn(2+)</name>
        <dbReference type="ChEBI" id="CHEBI:29035"/>
    </cofactor>
    <text evidence="1">The Mn(2+) ion enhances activity.</text>
</comment>
<evidence type="ECO:0000313" key="3">
    <source>
        <dbReference type="EMBL" id="QTX32151.1"/>
    </source>
</evidence>
<dbReference type="GO" id="GO:0071713">
    <property type="term" value="F:para-aminobenzoyl-glutamate hydrolase activity"/>
    <property type="evidence" value="ECO:0007669"/>
    <property type="project" value="TreeGrafter"/>
</dbReference>
<accession>A0A9Q7AQB5</accession>
<feature type="domain" description="Peptidase M20 dimerisation" evidence="2">
    <location>
        <begin position="224"/>
        <end position="294"/>
    </location>
</feature>
<evidence type="ECO:0000259" key="2">
    <source>
        <dbReference type="Pfam" id="PF07687"/>
    </source>
</evidence>
<dbReference type="InterPro" id="IPR011650">
    <property type="entry name" value="Peptidase_M20_dimer"/>
</dbReference>
<feature type="binding site" evidence="1">
    <location>
        <position position="141"/>
    </location>
    <ligand>
        <name>Mn(2+)</name>
        <dbReference type="ChEBI" id="CHEBI:29035"/>
        <label>2</label>
    </ligand>
</feature>
<keyword evidence="4" id="KW-1185">Reference proteome</keyword>
<dbReference type="Pfam" id="PF01546">
    <property type="entry name" value="Peptidase_M20"/>
    <property type="match status" value="1"/>
</dbReference>
<dbReference type="SUPFAM" id="SSF55031">
    <property type="entry name" value="Bacterial exopeptidase dimerisation domain"/>
    <property type="match status" value="1"/>
</dbReference>
<dbReference type="GO" id="GO:0016805">
    <property type="term" value="F:dipeptidase activity"/>
    <property type="evidence" value="ECO:0007669"/>
    <property type="project" value="TreeGrafter"/>
</dbReference>
<feature type="binding site" evidence="1">
    <location>
        <position position="201"/>
    </location>
    <ligand>
        <name>Mn(2+)</name>
        <dbReference type="ChEBI" id="CHEBI:29035"/>
        <label>2</label>
    </ligand>
</feature>
<feature type="binding site" evidence="1">
    <location>
        <position position="143"/>
    </location>
    <ligand>
        <name>Mn(2+)</name>
        <dbReference type="ChEBI" id="CHEBI:29035"/>
        <label>2</label>
    </ligand>
</feature>
<dbReference type="KEGG" id="aram:KAR29_12710"/>
<feature type="binding site" evidence="1">
    <location>
        <position position="396"/>
    </location>
    <ligand>
        <name>Mn(2+)</name>
        <dbReference type="ChEBI" id="CHEBI:29035"/>
        <label>2</label>
    </ligand>
</feature>
<reference evidence="4" key="1">
    <citation type="submission" date="2021-04" db="EMBL/GenBank/DDBJ databases">
        <title>A novel Synergistetes isolate from a pyrite-forming mixed culture.</title>
        <authorList>
            <person name="Bunk B."/>
            <person name="Sproer C."/>
            <person name="Spring S."/>
            <person name="Pester M."/>
        </authorList>
    </citation>
    <scope>NUCLEOTIDE SEQUENCE [LARGE SCALE GENOMIC DNA]</scope>
    <source>
        <strain evidence="4">J.5.4.2-T.3.5.2</strain>
    </source>
</reference>
<dbReference type="PIRSF" id="PIRSF005962">
    <property type="entry name" value="Pept_M20D_amidohydro"/>
    <property type="match status" value="1"/>
</dbReference>
<dbReference type="GO" id="GO:0005737">
    <property type="term" value="C:cytoplasm"/>
    <property type="evidence" value="ECO:0007669"/>
    <property type="project" value="TreeGrafter"/>
</dbReference>
<proteinExistence type="predicted"/>
<sequence>MTDRGKEDLTALRRLLHRHAERGWEEFWTTAFVAASLERLGFSLRLGADAVEAASAMGRPDGKALARARERALSWGADRALIERLGDWTGLVALFDTGRPGPVTAFRFDLDAVETAECRQAGHRPFDEGFASLDETTAHACGHDGHMAVGLALAGRIAALAPDLTGRIKLLFQPAEEGVRGGRAMTEKGHLDDVDVLFGFHLAGQFASGAVGAGCSDFLCTTKVDVAFRGVAAHAGMAPNEGKNALLAAATAVLGLHAIAPHRDGASRVNVGVLRAGTGRNVVPDRAELLFETRGQTAAIDRYVYERALEVLDGAARSQGVSVETRLAGGAVDGTSHPDLVALVAEKARAVGFTDVSLEGRIGGSEDFSWMMRRVDERGGRACHFIVGADRTAGHHNGRFDFDESVLPRAVDLFEALLRDRAGRGDDLRR</sequence>
<dbReference type="SUPFAM" id="SSF53187">
    <property type="entry name" value="Zn-dependent exopeptidases"/>
    <property type="match status" value="1"/>
</dbReference>
<keyword evidence="1" id="KW-0479">Metal-binding</keyword>
<dbReference type="InterPro" id="IPR002933">
    <property type="entry name" value="Peptidase_M20"/>
</dbReference>
<dbReference type="Gene3D" id="3.40.630.10">
    <property type="entry name" value="Zn peptidases"/>
    <property type="match status" value="2"/>
</dbReference>
<dbReference type="GO" id="GO:0046872">
    <property type="term" value="F:metal ion binding"/>
    <property type="evidence" value="ECO:0007669"/>
    <property type="project" value="UniProtKB-KW"/>
</dbReference>
<dbReference type="InterPro" id="IPR017439">
    <property type="entry name" value="Amidohydrolase"/>
</dbReference>
<organism evidence="3 4">
    <name type="scientific">Aminithiophilus ramosus</name>
    <dbReference type="NCBI Taxonomy" id="3029084"/>
    <lineage>
        <taxon>Bacteria</taxon>
        <taxon>Thermotogati</taxon>
        <taxon>Synergistota</taxon>
        <taxon>Synergistia</taxon>
        <taxon>Synergistales</taxon>
        <taxon>Aminithiophilaceae</taxon>
        <taxon>Aminithiophilus</taxon>
    </lineage>
</organism>
<dbReference type="Pfam" id="PF07687">
    <property type="entry name" value="M20_dimer"/>
    <property type="match status" value="1"/>
</dbReference>
<dbReference type="RefSeq" id="WP_274373366.1">
    <property type="nucleotide sequence ID" value="NZ_CP072943.1"/>
</dbReference>
<protein>
    <submittedName>
        <fullName evidence="3">Amidohydrolase</fullName>
    </submittedName>
</protein>
<name>A0A9Q7AQB5_9BACT</name>
<keyword evidence="1" id="KW-0464">Manganese</keyword>
<dbReference type="PANTHER" id="PTHR30575">
    <property type="entry name" value="PEPTIDASE M20"/>
    <property type="match status" value="1"/>
</dbReference>
<dbReference type="InterPro" id="IPR052030">
    <property type="entry name" value="Peptidase_M20/M20A_hydrolases"/>
</dbReference>
<gene>
    <name evidence="3" type="ORF">KAR29_12710</name>
</gene>
<dbReference type="GO" id="GO:0046657">
    <property type="term" value="P:folic acid catabolic process"/>
    <property type="evidence" value="ECO:0007669"/>
    <property type="project" value="TreeGrafter"/>
</dbReference>
<feature type="binding site" evidence="1">
    <location>
        <position position="177"/>
    </location>
    <ligand>
        <name>Mn(2+)</name>
        <dbReference type="ChEBI" id="CHEBI:29035"/>
        <label>2</label>
    </ligand>
</feature>
<evidence type="ECO:0000313" key="4">
    <source>
        <dbReference type="Proteomes" id="UP000671879"/>
    </source>
</evidence>
<dbReference type="NCBIfam" id="TIGR01891">
    <property type="entry name" value="amidohydrolases"/>
    <property type="match status" value="1"/>
</dbReference>
<dbReference type="Proteomes" id="UP000671879">
    <property type="component" value="Chromosome"/>
</dbReference>